<feature type="compositionally biased region" description="Polar residues" evidence="1">
    <location>
        <begin position="149"/>
        <end position="159"/>
    </location>
</feature>
<reference evidence="2 3" key="1">
    <citation type="journal article" date="2016" name="Nat. Commun.">
        <title>Thousands of microbial genomes shed light on interconnected biogeochemical processes in an aquifer system.</title>
        <authorList>
            <person name="Anantharaman K."/>
            <person name="Brown C.T."/>
            <person name="Hug L.A."/>
            <person name="Sharon I."/>
            <person name="Castelle C.J."/>
            <person name="Probst A.J."/>
            <person name="Thomas B.C."/>
            <person name="Singh A."/>
            <person name="Wilkins M.J."/>
            <person name="Karaoz U."/>
            <person name="Brodie E.L."/>
            <person name="Williams K.H."/>
            <person name="Hubbard S.S."/>
            <person name="Banfield J.F."/>
        </authorList>
    </citation>
    <scope>NUCLEOTIDE SEQUENCE [LARGE SCALE GENOMIC DNA]</scope>
</reference>
<dbReference type="Proteomes" id="UP000178999">
    <property type="component" value="Unassembled WGS sequence"/>
</dbReference>
<evidence type="ECO:0000256" key="1">
    <source>
        <dbReference type="SAM" id="MobiDB-lite"/>
    </source>
</evidence>
<sequence>MALTKSDLKAISLVVDQSITTKVPQIIDERVPGMITKAINESVPQIIDERVPRIIQKLVPQIIDERVPGMITKAINESVPQIIDESIDRKVPGMISAAIQEAAFDLGQRIDEYLETINKRIALLPTRDEYFEIESKIMRELKDLRDEVTSTGYRSSSNSDRLDNHEKRIKKLETHVMN</sequence>
<organism evidence="2 3">
    <name type="scientific">Candidatus Woesebacteria bacterium RIFOXYB1_FULL_38_16</name>
    <dbReference type="NCBI Taxonomy" id="1802538"/>
    <lineage>
        <taxon>Bacteria</taxon>
        <taxon>Candidatus Woeseibacteriota</taxon>
    </lineage>
</organism>
<evidence type="ECO:0000313" key="3">
    <source>
        <dbReference type="Proteomes" id="UP000178999"/>
    </source>
</evidence>
<feature type="region of interest" description="Disordered" evidence="1">
    <location>
        <begin position="148"/>
        <end position="167"/>
    </location>
</feature>
<dbReference type="EMBL" id="MGHY01000009">
    <property type="protein sequence ID" value="OGM79683.1"/>
    <property type="molecule type" value="Genomic_DNA"/>
</dbReference>
<comment type="caution">
    <text evidence="2">The sequence shown here is derived from an EMBL/GenBank/DDBJ whole genome shotgun (WGS) entry which is preliminary data.</text>
</comment>
<gene>
    <name evidence="2" type="ORF">A2382_02065</name>
</gene>
<accession>A0A1F8CTM7</accession>
<protein>
    <submittedName>
        <fullName evidence="2">Uncharacterized protein</fullName>
    </submittedName>
</protein>
<name>A0A1F8CTM7_9BACT</name>
<evidence type="ECO:0000313" key="2">
    <source>
        <dbReference type="EMBL" id="OGM79683.1"/>
    </source>
</evidence>
<dbReference type="AlphaFoldDB" id="A0A1F8CTM7"/>
<proteinExistence type="predicted"/>